<evidence type="ECO:0000256" key="1">
    <source>
        <dbReference type="SAM" id="MobiDB-lite"/>
    </source>
</evidence>
<dbReference type="EMBL" id="CAXAMM010010633">
    <property type="protein sequence ID" value="CAK9023785.1"/>
    <property type="molecule type" value="Genomic_DNA"/>
</dbReference>
<dbReference type="Proteomes" id="UP001642464">
    <property type="component" value="Unassembled WGS sequence"/>
</dbReference>
<feature type="transmembrane region" description="Helical" evidence="2">
    <location>
        <begin position="82"/>
        <end position="100"/>
    </location>
</feature>
<accession>A0ABP0KAG6</accession>
<feature type="region of interest" description="Disordered" evidence="1">
    <location>
        <begin position="114"/>
        <end position="135"/>
    </location>
</feature>
<evidence type="ECO:0000256" key="2">
    <source>
        <dbReference type="SAM" id="Phobius"/>
    </source>
</evidence>
<comment type="caution">
    <text evidence="3">The sequence shown here is derived from an EMBL/GenBank/DDBJ whole genome shotgun (WGS) entry which is preliminary data.</text>
</comment>
<keyword evidence="4" id="KW-1185">Reference proteome</keyword>
<proteinExistence type="predicted"/>
<feature type="non-terminal residue" evidence="3">
    <location>
        <position position="1"/>
    </location>
</feature>
<protein>
    <submittedName>
        <fullName evidence="3">Uncharacterized protein</fullName>
    </submittedName>
</protein>
<name>A0ABP0KAG6_9DINO</name>
<evidence type="ECO:0000313" key="4">
    <source>
        <dbReference type="Proteomes" id="UP001642464"/>
    </source>
</evidence>
<keyword evidence="2" id="KW-0812">Transmembrane</keyword>
<feature type="region of interest" description="Disordered" evidence="1">
    <location>
        <begin position="1"/>
        <end position="39"/>
    </location>
</feature>
<organism evidence="3 4">
    <name type="scientific">Durusdinium trenchii</name>
    <dbReference type="NCBI Taxonomy" id="1381693"/>
    <lineage>
        <taxon>Eukaryota</taxon>
        <taxon>Sar</taxon>
        <taxon>Alveolata</taxon>
        <taxon>Dinophyceae</taxon>
        <taxon>Suessiales</taxon>
        <taxon>Symbiodiniaceae</taxon>
        <taxon>Durusdinium</taxon>
    </lineage>
</organism>
<gene>
    <name evidence="3" type="ORF">SCF082_LOCUS16342</name>
</gene>
<sequence length="150" mass="15871">AEATHAGTAPGRRQYRAGSLPSIPQLARGPGPGEILHDRPASRRCTLACGEAETGAQRAAGRLGRSVRVSTRRWRRMQRRGAKVRVVVVVVVVLLAWTLVLSTLGHVEAQPAGAAKGAAAAGGGGKKQEELPSFSEFKSNVMSKVEKELK</sequence>
<reference evidence="3 4" key="1">
    <citation type="submission" date="2024-02" db="EMBL/GenBank/DDBJ databases">
        <authorList>
            <person name="Chen Y."/>
            <person name="Shah S."/>
            <person name="Dougan E. K."/>
            <person name="Thang M."/>
            <person name="Chan C."/>
        </authorList>
    </citation>
    <scope>NUCLEOTIDE SEQUENCE [LARGE SCALE GENOMIC DNA]</scope>
</reference>
<evidence type="ECO:0000313" key="3">
    <source>
        <dbReference type="EMBL" id="CAK9023785.1"/>
    </source>
</evidence>
<keyword evidence="2" id="KW-1133">Transmembrane helix</keyword>
<keyword evidence="2" id="KW-0472">Membrane</keyword>